<organism evidence="1 2">
    <name type="scientific">Filomicrobium insigne</name>
    <dbReference type="NCBI Taxonomy" id="418854"/>
    <lineage>
        <taxon>Bacteria</taxon>
        <taxon>Pseudomonadati</taxon>
        <taxon>Pseudomonadota</taxon>
        <taxon>Alphaproteobacteria</taxon>
        <taxon>Hyphomicrobiales</taxon>
        <taxon>Hyphomicrobiaceae</taxon>
        <taxon>Filomicrobium</taxon>
    </lineage>
</organism>
<sequence>MVSSAHKAARLDLAALDLPQGLLKDQFYAYAIGTLRCTPLFQRIDELAADGLTDAQAYDFLREQYAGGLSLSVEQHWKTLKAWISVFFGGAYRLEVGQEVLVKGQRLQGSGKFTR</sequence>
<dbReference type="EMBL" id="FNJC01000005">
    <property type="protein sequence ID" value="SDP57072.1"/>
    <property type="molecule type" value="Genomic_DNA"/>
</dbReference>
<proteinExistence type="predicted"/>
<name>A0A1H0TSK6_9HYPH</name>
<comment type="caution">
    <text evidence="1">The sequence shown here is derived from an EMBL/GenBank/DDBJ whole genome shotgun (WGS) entry which is preliminary data.</text>
</comment>
<protein>
    <submittedName>
        <fullName evidence="1">Uncharacterized protein</fullName>
    </submittedName>
</protein>
<accession>A0A1H0TSK6</accession>
<gene>
    <name evidence="1" type="ORF">SAMN04488061_3356</name>
</gene>
<evidence type="ECO:0000313" key="1">
    <source>
        <dbReference type="EMBL" id="SDP57072.1"/>
    </source>
</evidence>
<keyword evidence="2" id="KW-1185">Reference proteome</keyword>
<evidence type="ECO:0000313" key="2">
    <source>
        <dbReference type="Proteomes" id="UP000198795"/>
    </source>
</evidence>
<dbReference type="Proteomes" id="UP000198795">
    <property type="component" value="Unassembled WGS sequence"/>
</dbReference>
<reference evidence="1 2" key="1">
    <citation type="submission" date="2016-10" db="EMBL/GenBank/DDBJ databases">
        <authorList>
            <person name="Varghese N."/>
            <person name="Submissions S."/>
        </authorList>
    </citation>
    <scope>NUCLEOTIDE SEQUENCE [LARGE SCALE GENOMIC DNA]</scope>
    <source>
        <strain evidence="1 2">CGMCC 1.6497</strain>
    </source>
</reference>